<dbReference type="SMART" id="SM00482">
    <property type="entry name" value="POLAc"/>
    <property type="match status" value="1"/>
</dbReference>
<name>A0A6J7ULK3_9ZZZZ</name>
<dbReference type="InterPro" id="IPR043502">
    <property type="entry name" value="DNA/RNA_pol_sf"/>
</dbReference>
<dbReference type="Pfam" id="PF00476">
    <property type="entry name" value="DNA_pol_A"/>
    <property type="match status" value="1"/>
</dbReference>
<dbReference type="GO" id="GO:0006302">
    <property type="term" value="P:double-strand break repair"/>
    <property type="evidence" value="ECO:0007669"/>
    <property type="project" value="TreeGrafter"/>
</dbReference>
<organism evidence="3">
    <name type="scientific">freshwater metagenome</name>
    <dbReference type="NCBI Taxonomy" id="449393"/>
    <lineage>
        <taxon>unclassified sequences</taxon>
        <taxon>metagenomes</taxon>
        <taxon>ecological metagenomes</taxon>
    </lineage>
</organism>
<dbReference type="CDD" id="cd06140">
    <property type="entry name" value="DNA_polA_I_Bacillus_like_exo"/>
    <property type="match status" value="1"/>
</dbReference>
<protein>
    <submittedName>
        <fullName evidence="3">Unannotated protein</fullName>
    </submittedName>
</protein>
<dbReference type="Gene3D" id="3.30.70.370">
    <property type="match status" value="1"/>
</dbReference>
<feature type="domain" description="DNA-directed DNA polymerase family A palm" evidence="2">
    <location>
        <begin position="344"/>
        <end position="550"/>
    </location>
</feature>
<dbReference type="FunFam" id="1.10.150.20:FF:000002">
    <property type="entry name" value="DNA polymerase I"/>
    <property type="match status" value="1"/>
</dbReference>
<keyword evidence="1" id="KW-0235">DNA replication</keyword>
<dbReference type="InterPro" id="IPR001098">
    <property type="entry name" value="DNA-dir_DNA_pol_A_palm_dom"/>
</dbReference>
<dbReference type="EMBL" id="CAFBQV010000132">
    <property type="protein sequence ID" value="CAB5065786.1"/>
    <property type="molecule type" value="Genomic_DNA"/>
</dbReference>
<dbReference type="SUPFAM" id="SSF56672">
    <property type="entry name" value="DNA/RNA polymerases"/>
    <property type="match status" value="1"/>
</dbReference>
<gene>
    <name evidence="3" type="ORF">UFOPK4345_00873</name>
</gene>
<accession>A0A6J7ULK3</accession>
<dbReference type="PANTHER" id="PTHR10133:SF27">
    <property type="entry name" value="DNA POLYMERASE NU"/>
    <property type="match status" value="1"/>
</dbReference>
<dbReference type="Gene3D" id="3.30.420.10">
    <property type="entry name" value="Ribonuclease H-like superfamily/Ribonuclease H"/>
    <property type="match status" value="1"/>
</dbReference>
<dbReference type="Gene3D" id="1.10.150.20">
    <property type="entry name" value="5' to 3' exonuclease, C-terminal subdomain"/>
    <property type="match status" value="1"/>
</dbReference>
<dbReference type="AlphaFoldDB" id="A0A6J7ULK3"/>
<dbReference type="InterPro" id="IPR036397">
    <property type="entry name" value="RNaseH_sf"/>
</dbReference>
<dbReference type="InterPro" id="IPR012337">
    <property type="entry name" value="RNaseH-like_sf"/>
</dbReference>
<dbReference type="GO" id="GO:0003887">
    <property type="term" value="F:DNA-directed DNA polymerase activity"/>
    <property type="evidence" value="ECO:0007669"/>
    <property type="project" value="InterPro"/>
</dbReference>
<dbReference type="PANTHER" id="PTHR10133">
    <property type="entry name" value="DNA POLYMERASE I"/>
    <property type="match status" value="1"/>
</dbReference>
<evidence type="ECO:0000256" key="1">
    <source>
        <dbReference type="ARBA" id="ARBA00022705"/>
    </source>
</evidence>
<dbReference type="InterPro" id="IPR002298">
    <property type="entry name" value="DNA_polymerase_A"/>
</dbReference>
<dbReference type="CDD" id="cd08637">
    <property type="entry name" value="DNA_pol_A_pol_I_C"/>
    <property type="match status" value="1"/>
</dbReference>
<reference evidence="3" key="1">
    <citation type="submission" date="2020-05" db="EMBL/GenBank/DDBJ databases">
        <authorList>
            <person name="Chiriac C."/>
            <person name="Salcher M."/>
            <person name="Ghai R."/>
            <person name="Kavagutti S V."/>
        </authorList>
    </citation>
    <scope>NUCLEOTIDE SEQUENCE</scope>
</reference>
<dbReference type="GO" id="GO:0006261">
    <property type="term" value="P:DNA-templated DNA replication"/>
    <property type="evidence" value="ECO:0007669"/>
    <property type="project" value="InterPro"/>
</dbReference>
<dbReference type="Gene3D" id="1.20.1060.10">
    <property type="entry name" value="Taq DNA Polymerase, Chain T, domain 4"/>
    <property type="match status" value="1"/>
</dbReference>
<evidence type="ECO:0000313" key="3">
    <source>
        <dbReference type="EMBL" id="CAB5065786.1"/>
    </source>
</evidence>
<dbReference type="PRINTS" id="PR00868">
    <property type="entry name" value="DNAPOLI"/>
</dbReference>
<sequence length="587" mass="65213">MLSAVVSICKDANSALTALKINTVSDIAAAWFGDPGRSELLGIAVVTDKKTHAVSWITKSLLTESSVKKFLLANWQFRGHNIKPLLRSLLLLGIDLKYMKLDTAIAAYLLDPSESRYEISQVVERYTGLLFGSVATSTQEGQLSFDTVDSESSASAFAANNALGVCVVADCLINALEQQKLSKLYFDIEHPLVRVLAKMEFLGVLVDLKQLNAINDRLTAECLKLTKHLHQIAKQEFNLNSPLQLRKILYEDKKLTPGKKNKTGPSTDAATLEKLKDQWPEFIEPLLEYREVEKLRSTYGEGLLSSVGSDKRIHATFNQTVARTGRLSSDQPNLHNIPIRSEQGKVFRTAFVPRKGMRFLVADYNQIELRCIAHLANDPGLIEAFNNNVDVHNVTAANVFGVALNKVTSEQRSKAKMVSYGLAYGMEAYGLAQRLAIGVSEASEILEAYFKAFPRVKKYMDETVEEARKRGYTETLFGRRRTIPELQNPNFRIRQIGERQAMNSGIQGLAADIFKVALVRIDAELEAEKFESQLVLQVHDEVIVEAIPSEEVAVEKLVRDAMCSAAELSVSLEVNLAWGDTWASAKS</sequence>
<proteinExistence type="predicted"/>
<dbReference type="SUPFAM" id="SSF53098">
    <property type="entry name" value="Ribonuclease H-like"/>
    <property type="match status" value="1"/>
</dbReference>
<evidence type="ECO:0000259" key="2">
    <source>
        <dbReference type="SMART" id="SM00482"/>
    </source>
</evidence>
<dbReference type="GO" id="GO:0003677">
    <property type="term" value="F:DNA binding"/>
    <property type="evidence" value="ECO:0007669"/>
    <property type="project" value="InterPro"/>
</dbReference>